<dbReference type="PROSITE" id="PS52016">
    <property type="entry name" value="TONB_DEPENDENT_REC_3"/>
    <property type="match status" value="1"/>
</dbReference>
<keyword evidence="10" id="KW-0732">Signal</keyword>
<evidence type="ECO:0000259" key="12">
    <source>
        <dbReference type="Pfam" id="PF07715"/>
    </source>
</evidence>
<evidence type="ECO:0000256" key="8">
    <source>
        <dbReference type="PROSITE-ProRule" id="PRU01360"/>
    </source>
</evidence>
<feature type="chain" id="PRO_5045619805" evidence="10">
    <location>
        <begin position="32"/>
        <end position="1006"/>
    </location>
</feature>
<keyword evidence="6 8" id="KW-0472">Membrane</keyword>
<dbReference type="Gene3D" id="2.170.130.10">
    <property type="entry name" value="TonB-dependent receptor, plug domain"/>
    <property type="match status" value="1"/>
</dbReference>
<evidence type="ECO:0000259" key="11">
    <source>
        <dbReference type="Pfam" id="PF00593"/>
    </source>
</evidence>
<dbReference type="Pfam" id="PF07715">
    <property type="entry name" value="Plug"/>
    <property type="match status" value="1"/>
</dbReference>
<organism evidence="13 14">
    <name type="scientific">Parasphingorhabdus cellanae</name>
    <dbReference type="NCBI Taxonomy" id="2806553"/>
    <lineage>
        <taxon>Bacteria</taxon>
        <taxon>Pseudomonadati</taxon>
        <taxon>Pseudomonadota</taxon>
        <taxon>Alphaproteobacteria</taxon>
        <taxon>Sphingomonadales</taxon>
        <taxon>Sphingomonadaceae</taxon>
        <taxon>Parasphingorhabdus</taxon>
    </lineage>
</organism>
<comment type="subcellular location">
    <subcellularLocation>
        <location evidence="1 8">Cell outer membrane</location>
        <topology evidence="1 8">Multi-pass membrane protein</topology>
    </subcellularLocation>
</comment>
<evidence type="ECO:0000256" key="1">
    <source>
        <dbReference type="ARBA" id="ARBA00004571"/>
    </source>
</evidence>
<protein>
    <submittedName>
        <fullName evidence="13">TonB-dependent receptor</fullName>
    </submittedName>
</protein>
<accession>A0ABX7T193</accession>
<dbReference type="PANTHER" id="PTHR47234:SF2">
    <property type="entry name" value="TONB-DEPENDENT RECEPTOR"/>
    <property type="match status" value="1"/>
</dbReference>
<evidence type="ECO:0000313" key="14">
    <source>
        <dbReference type="Proteomes" id="UP000663923"/>
    </source>
</evidence>
<dbReference type="InterPro" id="IPR000531">
    <property type="entry name" value="Beta-barrel_TonB"/>
</dbReference>
<keyword evidence="4 8" id="KW-0812">Transmembrane</keyword>
<evidence type="ECO:0000256" key="9">
    <source>
        <dbReference type="RuleBase" id="RU003357"/>
    </source>
</evidence>
<feature type="domain" description="TonB-dependent receptor-like beta-barrel" evidence="11">
    <location>
        <begin position="415"/>
        <end position="965"/>
    </location>
</feature>
<dbReference type="SUPFAM" id="SSF56935">
    <property type="entry name" value="Porins"/>
    <property type="match status" value="1"/>
</dbReference>
<dbReference type="EMBL" id="CP071794">
    <property type="protein sequence ID" value="QTD54926.1"/>
    <property type="molecule type" value="Genomic_DNA"/>
</dbReference>
<dbReference type="PANTHER" id="PTHR47234">
    <property type="match status" value="1"/>
</dbReference>
<gene>
    <name evidence="13" type="ORF">J4G78_11810</name>
</gene>
<proteinExistence type="inferred from homology"/>
<name>A0ABX7T193_9SPHN</name>
<dbReference type="InterPro" id="IPR039426">
    <property type="entry name" value="TonB-dep_rcpt-like"/>
</dbReference>
<dbReference type="InterPro" id="IPR012910">
    <property type="entry name" value="Plug_dom"/>
</dbReference>
<keyword evidence="5 9" id="KW-0798">TonB box</keyword>
<dbReference type="Proteomes" id="UP000663923">
    <property type="component" value="Chromosome"/>
</dbReference>
<evidence type="ECO:0000256" key="2">
    <source>
        <dbReference type="ARBA" id="ARBA00022448"/>
    </source>
</evidence>
<keyword evidence="14" id="KW-1185">Reference proteome</keyword>
<keyword evidence="3 8" id="KW-1134">Transmembrane beta strand</keyword>
<dbReference type="Gene3D" id="2.40.170.20">
    <property type="entry name" value="TonB-dependent receptor, beta-barrel domain"/>
    <property type="match status" value="1"/>
</dbReference>
<evidence type="ECO:0000256" key="7">
    <source>
        <dbReference type="ARBA" id="ARBA00023237"/>
    </source>
</evidence>
<reference evidence="13 14" key="1">
    <citation type="submission" date="2021-03" db="EMBL/GenBank/DDBJ databases">
        <title>Complete genome of Parasphingorhabdus_sp.JHSY0214.</title>
        <authorList>
            <person name="Yoo J.H."/>
            <person name="Bae J.W."/>
        </authorList>
    </citation>
    <scope>NUCLEOTIDE SEQUENCE [LARGE SCALE GENOMIC DNA]</scope>
    <source>
        <strain evidence="13 14">JHSY0214</strain>
    </source>
</reference>
<dbReference type="Pfam" id="PF00593">
    <property type="entry name" value="TonB_dep_Rec_b-barrel"/>
    <property type="match status" value="1"/>
</dbReference>
<evidence type="ECO:0000256" key="4">
    <source>
        <dbReference type="ARBA" id="ARBA00022692"/>
    </source>
</evidence>
<feature type="signal peptide" evidence="10">
    <location>
        <begin position="1"/>
        <end position="31"/>
    </location>
</feature>
<evidence type="ECO:0000313" key="13">
    <source>
        <dbReference type="EMBL" id="QTD54926.1"/>
    </source>
</evidence>
<keyword evidence="2 8" id="KW-0813">Transport</keyword>
<evidence type="ECO:0000256" key="3">
    <source>
        <dbReference type="ARBA" id="ARBA00022452"/>
    </source>
</evidence>
<comment type="similarity">
    <text evidence="8 9">Belongs to the TonB-dependent receptor family.</text>
</comment>
<dbReference type="InterPro" id="IPR036942">
    <property type="entry name" value="Beta-barrel_TonB_sf"/>
</dbReference>
<feature type="domain" description="TonB-dependent receptor plug" evidence="12">
    <location>
        <begin position="63"/>
        <end position="177"/>
    </location>
</feature>
<sequence>MRSNFKTKNLRQFCASAAIMALAISATTAKAQDQQSAEATQETEESDDLIVVTGSRIASPTVESAAPLQILDDAAIDESGVTNVQELLLENPAFGTPALSRTNSAFLTSGTGVASIDLRDLGSNRTLVLANGRRVVAGIPGTSIVDLNVIPTQFLERVDILTGGASSLYGSDAVAGVVNFVYKKDFEGIEANGQIGLTEQGDDLRYQANLTYGTNVADGRGNVMVHFGYSNENGLLSRERSNTQVDAISDIFFGGDVNAERDGPFFSSFPPQGRFDVAGTPNVGDDFTFDPDGNLQPCFTTNGTTCPGGVGPNGFNRQAFRTLAVPVERYLFATAGSYEISDYVNLFFEGTYSRTESSRIIEPFALESGGGTGIYPGTGRMPIENEVNGTVLVNPLVPAEIVAAAQDTDGDGLRDIGFQRRLTEFGPRSGDTTRDFYRFVVGFDGAIFDDKFNWDVSYNFGQTSENQTSSGQVNIQSFQQALAAQADIDDIDGDGDVTEAICINADARASGCVPVNIFGEGNISQDAIAYIDAQATFQTKITQQVIQGNIYGSLFELPAGPLGIAAGVEYRREESEEDNDALTNAGLNGGNKLGDSFGEFDVLEGYLEVKVPILADTPGFQLLEAGGAVRVADYSTVGTVVSYNGTLTWQPIDDIRLRGTYSRAVRAPNIDELFAGAGQTFPSGLQDPCANDGSGPNGGVTATETSALATACRAFAGVNENIAANGGEFQLVQADIQGISGFNLSNPDLEEEKADSWTVGVVINPRSIDALRNLTITVDYYNIDVSNVIAAPGRAFTLDQCYNNADAQSCSFVTRRANQTSTNSAGSIEFIDAQQLNGASLKTEGIDVTASYNTSLEALGLDGRLSARVAYTHLIKNDFKQRVDLDADPSAGEIGTSQDRFTANLGYSDGPFRIGFTGTYISSAVTDDQFCVDCGDAVDAEFYLDTQLNYKVTEEFEFYLGVDNLLDNDAPLIPTSAPFNVTGSDTAADVYDIFGRRYYTGVRMRF</sequence>
<dbReference type="InterPro" id="IPR037066">
    <property type="entry name" value="Plug_dom_sf"/>
</dbReference>
<evidence type="ECO:0000256" key="6">
    <source>
        <dbReference type="ARBA" id="ARBA00023136"/>
    </source>
</evidence>
<evidence type="ECO:0000256" key="10">
    <source>
        <dbReference type="SAM" id="SignalP"/>
    </source>
</evidence>
<keyword evidence="7 8" id="KW-0998">Cell outer membrane</keyword>
<keyword evidence="13" id="KW-0675">Receptor</keyword>
<evidence type="ECO:0000256" key="5">
    <source>
        <dbReference type="ARBA" id="ARBA00023077"/>
    </source>
</evidence>